<dbReference type="InterPro" id="IPR036388">
    <property type="entry name" value="WH-like_DNA-bd_sf"/>
</dbReference>
<dbReference type="InterPro" id="IPR010921">
    <property type="entry name" value="Trp_repressor/repl_initiator"/>
</dbReference>
<feature type="non-terminal residue" evidence="3">
    <location>
        <position position="109"/>
    </location>
</feature>
<dbReference type="Gene3D" id="1.10.10.10">
    <property type="entry name" value="Winged helix-like DNA-binding domain superfamily/Winged helix DNA-binding domain"/>
    <property type="match status" value="1"/>
</dbReference>
<proteinExistence type="inferred from homology"/>
<evidence type="ECO:0000313" key="3">
    <source>
        <dbReference type="EMBL" id="PRO90426.1"/>
    </source>
</evidence>
<keyword evidence="4" id="KW-1185">Reference proteome</keyword>
<dbReference type="Pfam" id="PF13518">
    <property type="entry name" value="HTH_28"/>
    <property type="match status" value="2"/>
</dbReference>
<reference evidence="3 4" key="1">
    <citation type="submission" date="2018-03" db="EMBL/GenBank/DDBJ databases">
        <title>Draft Genome Sequences of six Lactobacillus pentosus Strains Isolated from Brines of Traditionally Fermented Spanish-Style Green Table Olives.</title>
        <authorList>
            <person name="Calero-Delgado B."/>
            <person name="Martin-Platero A.M."/>
            <person name="Perez-Pulido A.J."/>
            <person name="Benitez-Cabello A."/>
            <person name="Casimiro-Soriguer C.S."/>
            <person name="Martinez-Bueno M."/>
            <person name="Arroyo-Lopez F.N."/>
            <person name="Rodriguez-Gomez F."/>
            <person name="Bautista-Gallego J."/>
            <person name="Garrido-Fernandez A."/>
            <person name="Jimenez-Diaz R."/>
        </authorList>
    </citation>
    <scope>NUCLEOTIDE SEQUENCE [LARGE SCALE GENOMIC DNA]</scope>
    <source>
        <strain evidence="3 4">IG2</strain>
    </source>
</reference>
<dbReference type="RefSeq" id="WP_146128297.1">
    <property type="nucleotide sequence ID" value="NZ_PVOB01000307.1"/>
</dbReference>
<sequence length="109" mass="12659">KFNLELRIKVVTEYLSGKGSPSLAKKYRISNHAIILGWVHRFERRGIEGLKDRSMSQEYSSQFKVDVLNWRKRNQASLPVTALHFDLSSPSTIWQWEKHFQESGIAGLE</sequence>
<organism evidence="3 4">
    <name type="scientific">Lactiplantibacillus pentosus</name>
    <name type="common">Lactobacillus pentosus</name>
    <dbReference type="NCBI Taxonomy" id="1589"/>
    <lineage>
        <taxon>Bacteria</taxon>
        <taxon>Bacillati</taxon>
        <taxon>Bacillota</taxon>
        <taxon>Bacilli</taxon>
        <taxon>Lactobacillales</taxon>
        <taxon>Lactobacillaceae</taxon>
        <taxon>Lactiplantibacillus</taxon>
    </lineage>
</organism>
<comment type="caution">
    <text evidence="3">The sequence shown here is derived from an EMBL/GenBank/DDBJ whole genome shotgun (WGS) entry which is preliminary data.</text>
</comment>
<dbReference type="EMBL" id="PVOB01000307">
    <property type="protein sequence ID" value="PRO90426.1"/>
    <property type="molecule type" value="Genomic_DNA"/>
</dbReference>
<gene>
    <name evidence="3" type="ORF">C6Y08_16860</name>
</gene>
<protein>
    <submittedName>
        <fullName evidence="3">Transposase</fullName>
    </submittedName>
</protein>
<feature type="non-terminal residue" evidence="3">
    <location>
        <position position="1"/>
    </location>
</feature>
<feature type="domain" description="Insertion element IS150 protein InsJ-like helix-turn-helix" evidence="2">
    <location>
        <begin position="7"/>
        <end position="54"/>
    </location>
</feature>
<name>A0ABX5CX24_LACPE</name>
<dbReference type="InterPro" id="IPR055247">
    <property type="entry name" value="InsJ-like_HTH"/>
</dbReference>
<evidence type="ECO:0000313" key="4">
    <source>
        <dbReference type="Proteomes" id="UP000238378"/>
    </source>
</evidence>
<dbReference type="InterPro" id="IPR052057">
    <property type="entry name" value="IS150/IS1296_orfA-like"/>
</dbReference>
<dbReference type="Proteomes" id="UP000238378">
    <property type="component" value="Unassembled WGS sequence"/>
</dbReference>
<dbReference type="PANTHER" id="PTHR33795">
    <property type="entry name" value="INSERTION ELEMENT IS150 PROTEIN INSJ"/>
    <property type="match status" value="1"/>
</dbReference>
<dbReference type="PANTHER" id="PTHR33795:SF1">
    <property type="entry name" value="INSERTION ELEMENT IS150 PROTEIN INSJ"/>
    <property type="match status" value="1"/>
</dbReference>
<feature type="domain" description="Insertion element IS150 protein InsJ-like helix-turn-helix" evidence="2">
    <location>
        <begin position="63"/>
        <end position="108"/>
    </location>
</feature>
<dbReference type="SUPFAM" id="SSF48295">
    <property type="entry name" value="TrpR-like"/>
    <property type="match status" value="2"/>
</dbReference>
<comment type="similarity">
    <text evidence="1">Belongs to the IS150/IS1296 orfA family.</text>
</comment>
<evidence type="ECO:0000259" key="2">
    <source>
        <dbReference type="Pfam" id="PF13518"/>
    </source>
</evidence>
<evidence type="ECO:0000256" key="1">
    <source>
        <dbReference type="ARBA" id="ARBA00038232"/>
    </source>
</evidence>
<accession>A0ABX5CX24</accession>